<evidence type="ECO:0000313" key="4">
    <source>
        <dbReference type="Proteomes" id="UP000006039"/>
    </source>
</evidence>
<dbReference type="RefSeq" id="XP_009218073.1">
    <property type="nucleotide sequence ID" value="XM_009219809.1"/>
</dbReference>
<keyword evidence="4" id="KW-1185">Reference proteome</keyword>
<evidence type="ECO:0000313" key="2">
    <source>
        <dbReference type="EMBL" id="EJT82064.1"/>
    </source>
</evidence>
<dbReference type="EMBL" id="GL385395">
    <property type="protein sequence ID" value="EJT82064.1"/>
    <property type="molecule type" value="Genomic_DNA"/>
</dbReference>
<organism evidence="2">
    <name type="scientific">Gaeumannomyces tritici (strain R3-111a-1)</name>
    <name type="common">Wheat and barley take-all root rot fungus</name>
    <name type="synonym">Gaeumannomyces graminis var. tritici</name>
    <dbReference type="NCBI Taxonomy" id="644352"/>
    <lineage>
        <taxon>Eukaryota</taxon>
        <taxon>Fungi</taxon>
        <taxon>Dikarya</taxon>
        <taxon>Ascomycota</taxon>
        <taxon>Pezizomycotina</taxon>
        <taxon>Sordariomycetes</taxon>
        <taxon>Sordariomycetidae</taxon>
        <taxon>Magnaporthales</taxon>
        <taxon>Magnaporthaceae</taxon>
        <taxon>Gaeumannomyces</taxon>
    </lineage>
</organism>
<keyword evidence="1" id="KW-0812">Transmembrane</keyword>
<reference evidence="4" key="1">
    <citation type="submission" date="2010-07" db="EMBL/GenBank/DDBJ databases">
        <title>The genome sequence of Gaeumannomyces graminis var. tritici strain R3-111a-1.</title>
        <authorList>
            <consortium name="The Broad Institute Genome Sequencing Platform"/>
            <person name="Ma L.-J."/>
            <person name="Dead R."/>
            <person name="Young S."/>
            <person name="Zeng Q."/>
            <person name="Koehrsen M."/>
            <person name="Alvarado L."/>
            <person name="Berlin A."/>
            <person name="Chapman S.B."/>
            <person name="Chen Z."/>
            <person name="Freedman E."/>
            <person name="Gellesch M."/>
            <person name="Goldberg J."/>
            <person name="Griggs A."/>
            <person name="Gujja S."/>
            <person name="Heilman E.R."/>
            <person name="Heiman D."/>
            <person name="Hepburn T."/>
            <person name="Howarth C."/>
            <person name="Jen D."/>
            <person name="Larson L."/>
            <person name="Mehta T."/>
            <person name="Neiman D."/>
            <person name="Pearson M."/>
            <person name="Roberts A."/>
            <person name="Saif S."/>
            <person name="Shea T."/>
            <person name="Shenoy N."/>
            <person name="Sisk P."/>
            <person name="Stolte C."/>
            <person name="Sykes S."/>
            <person name="Walk T."/>
            <person name="White J."/>
            <person name="Yandava C."/>
            <person name="Haas B."/>
            <person name="Nusbaum C."/>
            <person name="Birren B."/>
        </authorList>
    </citation>
    <scope>NUCLEOTIDE SEQUENCE [LARGE SCALE GENOMIC DNA]</scope>
    <source>
        <strain evidence="4">R3-111a-1</strain>
    </source>
</reference>
<reference evidence="2" key="3">
    <citation type="submission" date="2010-09" db="EMBL/GenBank/DDBJ databases">
        <title>Annotation of Gaeumannomyces graminis var. tritici R3-111a-1.</title>
        <authorList>
            <consortium name="The Broad Institute Genome Sequencing Platform"/>
            <person name="Ma L.-J."/>
            <person name="Dead R."/>
            <person name="Young S.K."/>
            <person name="Zeng Q."/>
            <person name="Gargeya S."/>
            <person name="Fitzgerald M."/>
            <person name="Haas B."/>
            <person name="Abouelleil A."/>
            <person name="Alvarado L."/>
            <person name="Arachchi H.M."/>
            <person name="Berlin A."/>
            <person name="Brown A."/>
            <person name="Chapman S.B."/>
            <person name="Chen Z."/>
            <person name="Dunbar C."/>
            <person name="Freedman E."/>
            <person name="Gearin G."/>
            <person name="Gellesch M."/>
            <person name="Goldberg J."/>
            <person name="Griggs A."/>
            <person name="Gujja S."/>
            <person name="Heiman D."/>
            <person name="Howarth C."/>
            <person name="Larson L."/>
            <person name="Lui A."/>
            <person name="MacDonald P.J.P."/>
            <person name="Mehta T."/>
            <person name="Montmayeur A."/>
            <person name="Murphy C."/>
            <person name="Neiman D."/>
            <person name="Pearson M."/>
            <person name="Priest M."/>
            <person name="Roberts A."/>
            <person name="Saif S."/>
            <person name="Shea T."/>
            <person name="Shenoy N."/>
            <person name="Sisk P."/>
            <person name="Stolte C."/>
            <person name="Sykes S."/>
            <person name="Yandava C."/>
            <person name="Wortman J."/>
            <person name="Nusbaum C."/>
            <person name="Birren B."/>
        </authorList>
    </citation>
    <scope>NUCLEOTIDE SEQUENCE</scope>
    <source>
        <strain evidence="2">R3-111a-1</strain>
    </source>
</reference>
<gene>
    <name evidence="3" type="primary">20342496</name>
    <name evidence="2" type="ORF">GGTG_02038</name>
</gene>
<protein>
    <submittedName>
        <fullName evidence="2 3">Uncharacterized protein</fullName>
    </submittedName>
</protein>
<name>J8UXA2_GAET3</name>
<accession>J8UXA2</accession>
<dbReference type="Proteomes" id="UP000006039">
    <property type="component" value="Unassembled WGS sequence"/>
</dbReference>
<feature type="transmembrane region" description="Helical" evidence="1">
    <location>
        <begin position="28"/>
        <end position="45"/>
    </location>
</feature>
<sequence>KIKKTFLNNGKVLRKAKLLLNRLYLKNLQYSKILFIILAITNLFSKTKKNATQMHYPNIKRLKSLREIPLLNKKITNCLKRFGFVKIW</sequence>
<evidence type="ECO:0000256" key="1">
    <source>
        <dbReference type="SAM" id="Phobius"/>
    </source>
</evidence>
<reference evidence="3" key="4">
    <citation type="journal article" date="2015" name="G3 (Bethesda)">
        <title>Genome sequences of three phytopathogenic species of the Magnaporthaceae family of fungi.</title>
        <authorList>
            <person name="Okagaki L.H."/>
            <person name="Nunes C.C."/>
            <person name="Sailsbery J."/>
            <person name="Clay B."/>
            <person name="Brown D."/>
            <person name="John T."/>
            <person name="Oh Y."/>
            <person name="Young N."/>
            <person name="Fitzgerald M."/>
            <person name="Haas B.J."/>
            <person name="Zeng Q."/>
            <person name="Young S."/>
            <person name="Adiconis X."/>
            <person name="Fan L."/>
            <person name="Levin J.Z."/>
            <person name="Mitchell T.K."/>
            <person name="Okubara P.A."/>
            <person name="Farman M.L."/>
            <person name="Kohn L.M."/>
            <person name="Birren B."/>
            <person name="Ma L.-J."/>
            <person name="Dean R.A."/>
        </authorList>
    </citation>
    <scope>NUCLEOTIDE SEQUENCE</scope>
    <source>
        <strain evidence="3">R3-111a-1</strain>
    </source>
</reference>
<dbReference type="EnsemblFungi" id="EJT82064">
    <property type="protein sequence ID" value="EJT82064"/>
    <property type="gene ID" value="GGTG_02038"/>
</dbReference>
<dbReference type="AlphaFoldDB" id="J8UXA2"/>
<evidence type="ECO:0000313" key="3">
    <source>
        <dbReference type="EnsemblFungi" id="EJT82064"/>
    </source>
</evidence>
<keyword evidence="1" id="KW-1133">Transmembrane helix</keyword>
<proteinExistence type="predicted"/>
<dbReference type="VEuPathDB" id="FungiDB:GGTG_02038"/>
<reference evidence="3" key="5">
    <citation type="submission" date="2018-04" db="UniProtKB">
        <authorList>
            <consortium name="EnsemblFungi"/>
        </authorList>
    </citation>
    <scope>IDENTIFICATION</scope>
    <source>
        <strain evidence="3">R3-111a-1</strain>
    </source>
</reference>
<feature type="non-terminal residue" evidence="2">
    <location>
        <position position="88"/>
    </location>
</feature>
<dbReference type="GeneID" id="20342496"/>
<reference evidence="2" key="2">
    <citation type="submission" date="2010-07" db="EMBL/GenBank/DDBJ databases">
        <authorList>
            <consortium name="The Broad Institute Genome Sequencing Platform"/>
            <consortium name="Broad Institute Genome Sequencing Center for Infectious Disease"/>
            <person name="Ma L.-J."/>
            <person name="Dead R."/>
            <person name="Young S."/>
            <person name="Zeng Q."/>
            <person name="Koehrsen M."/>
            <person name="Alvarado L."/>
            <person name="Berlin A."/>
            <person name="Chapman S.B."/>
            <person name="Chen Z."/>
            <person name="Freedman E."/>
            <person name="Gellesch M."/>
            <person name="Goldberg J."/>
            <person name="Griggs A."/>
            <person name="Gujja S."/>
            <person name="Heilman E.R."/>
            <person name="Heiman D."/>
            <person name="Hepburn T."/>
            <person name="Howarth C."/>
            <person name="Jen D."/>
            <person name="Larson L."/>
            <person name="Mehta T."/>
            <person name="Neiman D."/>
            <person name="Pearson M."/>
            <person name="Roberts A."/>
            <person name="Saif S."/>
            <person name="Shea T."/>
            <person name="Shenoy N."/>
            <person name="Sisk P."/>
            <person name="Stolte C."/>
            <person name="Sykes S."/>
            <person name="Walk T."/>
            <person name="White J."/>
            <person name="Yandava C."/>
            <person name="Haas B."/>
            <person name="Nusbaum C."/>
            <person name="Birren B."/>
        </authorList>
    </citation>
    <scope>NUCLEOTIDE SEQUENCE</scope>
    <source>
        <strain evidence="2">R3-111a-1</strain>
    </source>
</reference>
<keyword evidence="1" id="KW-0472">Membrane</keyword>